<keyword evidence="3" id="KW-0646">Protease inhibitor</keyword>
<dbReference type="SUPFAM" id="SSF50814">
    <property type="entry name" value="Lipocalins"/>
    <property type="match status" value="1"/>
</dbReference>
<keyword evidence="4" id="KW-0732">Signal</keyword>
<name>A0AA47M188_MERPO</name>
<dbReference type="PANTHER" id="PTHR46676">
    <property type="entry name" value="PROTEIN AMBP"/>
    <property type="match status" value="1"/>
</dbReference>
<dbReference type="PANTHER" id="PTHR46676:SF1">
    <property type="entry name" value="PROTEIN AMBP"/>
    <property type="match status" value="1"/>
</dbReference>
<dbReference type="GO" id="GO:0005576">
    <property type="term" value="C:extracellular region"/>
    <property type="evidence" value="ECO:0007669"/>
    <property type="project" value="UniProtKB-SubCell"/>
</dbReference>
<dbReference type="InterPro" id="IPR012674">
    <property type="entry name" value="Calycin"/>
</dbReference>
<evidence type="ECO:0000259" key="7">
    <source>
        <dbReference type="Pfam" id="PF00061"/>
    </source>
</evidence>
<sequence>MGRWFEVAVVSTCPYYMQAQKDNPAVVKYELQKNTTEEIVVQMRGTVPRHGTCKQISVDFTLTNTSGQFYHHFAKFNADVDSYVVNTDYEDYAMWVILSTEQPSGVLSTIVKLYSRVMDVRESVLTKYRALVRTQGMDDDDIIFKDNKGDGERERERERERDWMLRSFVTIFFCLQASVNGSPTVQSKVPNLTLPNLTLPNLT</sequence>
<dbReference type="Proteomes" id="UP001174136">
    <property type="component" value="Unassembled WGS sequence"/>
</dbReference>
<evidence type="ECO:0000256" key="4">
    <source>
        <dbReference type="ARBA" id="ARBA00022729"/>
    </source>
</evidence>
<feature type="domain" description="Lipocalin/cytosolic fatty-acid binding" evidence="7">
    <location>
        <begin position="2"/>
        <end position="148"/>
    </location>
</feature>
<dbReference type="GO" id="GO:0004867">
    <property type="term" value="F:serine-type endopeptidase inhibitor activity"/>
    <property type="evidence" value="ECO:0007669"/>
    <property type="project" value="UniProtKB-KW"/>
</dbReference>
<keyword evidence="5" id="KW-0722">Serine protease inhibitor</keyword>
<dbReference type="Gene3D" id="2.40.128.20">
    <property type="match status" value="1"/>
</dbReference>
<dbReference type="InterPro" id="IPR000566">
    <property type="entry name" value="Lipocln_cytosolic_FA-bd_dom"/>
</dbReference>
<dbReference type="Pfam" id="PF00061">
    <property type="entry name" value="Lipocalin"/>
    <property type="match status" value="1"/>
</dbReference>
<gene>
    <name evidence="8" type="primary">AMBP_0</name>
    <name evidence="8" type="ORF">N1851_033433</name>
</gene>
<dbReference type="InterPro" id="IPR029856">
    <property type="entry name" value="AMBP"/>
</dbReference>
<keyword evidence="6" id="KW-1015">Disulfide bond</keyword>
<evidence type="ECO:0000256" key="3">
    <source>
        <dbReference type="ARBA" id="ARBA00022690"/>
    </source>
</evidence>
<proteinExistence type="predicted"/>
<dbReference type="EMBL" id="JAOPHQ010006354">
    <property type="protein sequence ID" value="KAK0131785.1"/>
    <property type="molecule type" value="Genomic_DNA"/>
</dbReference>
<organism evidence="8 9">
    <name type="scientific">Merluccius polli</name>
    <name type="common">Benguela hake</name>
    <name type="synonym">Merluccius cadenati</name>
    <dbReference type="NCBI Taxonomy" id="89951"/>
    <lineage>
        <taxon>Eukaryota</taxon>
        <taxon>Metazoa</taxon>
        <taxon>Chordata</taxon>
        <taxon>Craniata</taxon>
        <taxon>Vertebrata</taxon>
        <taxon>Euteleostomi</taxon>
        <taxon>Actinopterygii</taxon>
        <taxon>Neopterygii</taxon>
        <taxon>Teleostei</taxon>
        <taxon>Neoteleostei</taxon>
        <taxon>Acanthomorphata</taxon>
        <taxon>Zeiogadaria</taxon>
        <taxon>Gadariae</taxon>
        <taxon>Gadiformes</taxon>
        <taxon>Gadoidei</taxon>
        <taxon>Merlucciidae</taxon>
        <taxon>Merluccius</taxon>
    </lineage>
</organism>
<keyword evidence="9" id="KW-1185">Reference proteome</keyword>
<evidence type="ECO:0000256" key="1">
    <source>
        <dbReference type="ARBA" id="ARBA00004613"/>
    </source>
</evidence>
<reference evidence="8" key="1">
    <citation type="journal article" date="2023" name="Front. Mar. Sci.">
        <title>A new Merluccius polli reference genome to investigate the effects of global change in West African waters.</title>
        <authorList>
            <person name="Mateo J.L."/>
            <person name="Blanco-Fernandez C."/>
            <person name="Garcia-Vazquez E."/>
            <person name="Machado-Schiaffino G."/>
        </authorList>
    </citation>
    <scope>NUCLEOTIDE SEQUENCE</scope>
    <source>
        <strain evidence="8">C29</strain>
        <tissue evidence="8">Fin</tissue>
    </source>
</reference>
<evidence type="ECO:0000313" key="9">
    <source>
        <dbReference type="Proteomes" id="UP001174136"/>
    </source>
</evidence>
<dbReference type="PRINTS" id="PR01215">
    <property type="entry name" value="A1MCGLOBULIN"/>
</dbReference>
<comment type="subcellular location">
    <subcellularLocation>
        <location evidence="1">Secreted</location>
    </subcellularLocation>
</comment>
<accession>A0AA47M188</accession>
<evidence type="ECO:0000256" key="5">
    <source>
        <dbReference type="ARBA" id="ARBA00022900"/>
    </source>
</evidence>
<protein>
    <submittedName>
        <fullName evidence="8">Protein AMBP</fullName>
    </submittedName>
</protein>
<dbReference type="AlphaFoldDB" id="A0AA47M188"/>
<evidence type="ECO:0000313" key="8">
    <source>
        <dbReference type="EMBL" id="KAK0131785.1"/>
    </source>
</evidence>
<keyword evidence="2" id="KW-0964">Secreted</keyword>
<evidence type="ECO:0000256" key="2">
    <source>
        <dbReference type="ARBA" id="ARBA00022525"/>
    </source>
</evidence>
<evidence type="ECO:0000256" key="6">
    <source>
        <dbReference type="ARBA" id="ARBA00023157"/>
    </source>
</evidence>
<dbReference type="InterPro" id="IPR002968">
    <property type="entry name" value="A1-microglobln"/>
</dbReference>
<comment type="caution">
    <text evidence="8">The sequence shown here is derived from an EMBL/GenBank/DDBJ whole genome shotgun (WGS) entry which is preliminary data.</text>
</comment>